<evidence type="ECO:0000313" key="1">
    <source>
        <dbReference type="EMBL" id="KXK27083.1"/>
    </source>
</evidence>
<dbReference type="AlphaFoldDB" id="A0A136LZL4"/>
<organism evidence="1 2">
    <name type="scientific">candidate division WS6 bacterium OLB20</name>
    <dbReference type="NCBI Taxonomy" id="1617426"/>
    <lineage>
        <taxon>Bacteria</taxon>
        <taxon>Candidatus Dojkabacteria</taxon>
    </lineage>
</organism>
<sequence>MEETDLTSKIAGILRECGDAHHEFEQNELQGKRDESWPAWYAKYLLEHGMDELFEEQVSPADLESTLLEAAGSFEGIKDDTRTWDQYYAQAITEQFT</sequence>
<comment type="caution">
    <text evidence="1">The sequence shown here is derived from an EMBL/GenBank/DDBJ whole genome shotgun (WGS) entry which is preliminary data.</text>
</comment>
<evidence type="ECO:0000313" key="2">
    <source>
        <dbReference type="Proteomes" id="UP000070457"/>
    </source>
</evidence>
<gene>
    <name evidence="1" type="ORF">TR69_WS6001001109</name>
</gene>
<name>A0A136LZL4_9BACT</name>
<proteinExistence type="predicted"/>
<reference evidence="1 2" key="1">
    <citation type="submission" date="2015-02" db="EMBL/GenBank/DDBJ databases">
        <title>Improved understanding of the partial-nitritation anammox process through 23 genomes representing the majority of the microbial community.</title>
        <authorList>
            <person name="Speth D.R."/>
            <person name="In T Zandt M."/>
            <person name="Guerrero Cruz S."/>
            <person name="Jetten M.S."/>
            <person name="Dutilh B.E."/>
        </authorList>
    </citation>
    <scope>NUCLEOTIDE SEQUENCE [LARGE SCALE GENOMIC DNA]</scope>
    <source>
        <strain evidence="1">OLB20</strain>
    </source>
</reference>
<accession>A0A136LZL4</accession>
<dbReference type="Proteomes" id="UP000070457">
    <property type="component" value="Unassembled WGS sequence"/>
</dbReference>
<dbReference type="EMBL" id="JYNZ01000003">
    <property type="protein sequence ID" value="KXK27083.1"/>
    <property type="molecule type" value="Genomic_DNA"/>
</dbReference>
<protein>
    <submittedName>
        <fullName evidence="1">Uncharacterized protein</fullName>
    </submittedName>
</protein>
<dbReference type="STRING" id="1617426.TR69_WS6001001109"/>